<feature type="chain" id="PRO_5011593458" evidence="12">
    <location>
        <begin position="21"/>
        <end position="613"/>
    </location>
</feature>
<evidence type="ECO:0000313" key="15">
    <source>
        <dbReference type="EMBL" id="SEH93221.1"/>
    </source>
</evidence>
<organism evidence="15 16">
    <name type="scientific">Paenimyroides marinum</name>
    <dbReference type="NCBI Taxonomy" id="1159016"/>
    <lineage>
        <taxon>Bacteria</taxon>
        <taxon>Pseudomonadati</taxon>
        <taxon>Bacteroidota</taxon>
        <taxon>Flavobacteriia</taxon>
        <taxon>Flavobacteriales</taxon>
        <taxon>Flavobacteriaceae</taxon>
        <taxon>Paenimyroides</taxon>
    </lineage>
</organism>
<dbReference type="Pfam" id="PF00593">
    <property type="entry name" value="TonB_dep_Rec_b-barrel"/>
    <property type="match status" value="1"/>
</dbReference>
<dbReference type="PANTHER" id="PTHR30069">
    <property type="entry name" value="TONB-DEPENDENT OUTER MEMBRANE RECEPTOR"/>
    <property type="match status" value="1"/>
</dbReference>
<feature type="domain" description="TonB-dependent receptor plug" evidence="14">
    <location>
        <begin position="42"/>
        <end position="144"/>
    </location>
</feature>
<gene>
    <name evidence="15" type="ORF">SAMN02927937_02208</name>
</gene>
<dbReference type="EMBL" id="FNXE01000033">
    <property type="protein sequence ID" value="SEH93221.1"/>
    <property type="molecule type" value="Genomic_DNA"/>
</dbReference>
<keyword evidence="4 10" id="KW-0812">Transmembrane</keyword>
<keyword evidence="6 11" id="KW-0798">TonB box</keyword>
<evidence type="ECO:0000256" key="11">
    <source>
        <dbReference type="RuleBase" id="RU003357"/>
    </source>
</evidence>
<evidence type="ECO:0000256" key="4">
    <source>
        <dbReference type="ARBA" id="ARBA00022692"/>
    </source>
</evidence>
<keyword evidence="5 12" id="KW-0732">Signal</keyword>
<evidence type="ECO:0000256" key="5">
    <source>
        <dbReference type="ARBA" id="ARBA00022729"/>
    </source>
</evidence>
<evidence type="ECO:0000256" key="12">
    <source>
        <dbReference type="SAM" id="SignalP"/>
    </source>
</evidence>
<proteinExistence type="inferred from homology"/>
<evidence type="ECO:0000256" key="2">
    <source>
        <dbReference type="ARBA" id="ARBA00022448"/>
    </source>
</evidence>
<dbReference type="OrthoDB" id="9762903at2"/>
<keyword evidence="9 10" id="KW-0998">Cell outer membrane</keyword>
<dbReference type="Gene3D" id="2.40.170.20">
    <property type="entry name" value="TonB-dependent receptor, beta-barrel domain"/>
    <property type="match status" value="1"/>
</dbReference>
<keyword evidence="3 10" id="KW-1134">Transmembrane beta strand</keyword>
<dbReference type="GO" id="GO:0009279">
    <property type="term" value="C:cell outer membrane"/>
    <property type="evidence" value="ECO:0007669"/>
    <property type="project" value="UniProtKB-SubCell"/>
</dbReference>
<dbReference type="PROSITE" id="PS52016">
    <property type="entry name" value="TONB_DEPENDENT_REC_3"/>
    <property type="match status" value="1"/>
</dbReference>
<dbReference type="InterPro" id="IPR000531">
    <property type="entry name" value="Beta-barrel_TonB"/>
</dbReference>
<name>A0A1H6M777_9FLAO</name>
<dbReference type="RefSeq" id="WP_143037776.1">
    <property type="nucleotide sequence ID" value="NZ_FNXE01000033.1"/>
</dbReference>
<evidence type="ECO:0000256" key="6">
    <source>
        <dbReference type="ARBA" id="ARBA00023077"/>
    </source>
</evidence>
<feature type="signal peptide" evidence="12">
    <location>
        <begin position="1"/>
        <end position="20"/>
    </location>
</feature>
<keyword evidence="7 10" id="KW-0472">Membrane</keyword>
<accession>A0A1H6M777</accession>
<dbReference type="PANTHER" id="PTHR30069:SF29">
    <property type="entry name" value="HEMOGLOBIN AND HEMOGLOBIN-HAPTOGLOBIN-BINDING PROTEIN 1-RELATED"/>
    <property type="match status" value="1"/>
</dbReference>
<evidence type="ECO:0000256" key="9">
    <source>
        <dbReference type="ARBA" id="ARBA00023237"/>
    </source>
</evidence>
<feature type="domain" description="TonB-dependent receptor-like beta-barrel" evidence="13">
    <location>
        <begin position="164"/>
        <end position="587"/>
    </location>
</feature>
<reference evidence="15 16" key="1">
    <citation type="submission" date="2016-10" db="EMBL/GenBank/DDBJ databases">
        <authorList>
            <person name="de Groot N.N."/>
        </authorList>
    </citation>
    <scope>NUCLEOTIDE SEQUENCE [LARGE SCALE GENOMIC DNA]</scope>
    <source>
        <strain evidence="15 16">CGMCC 1.10825</strain>
    </source>
</reference>
<dbReference type="InterPro" id="IPR012910">
    <property type="entry name" value="Plug_dom"/>
</dbReference>
<protein>
    <submittedName>
        <fullName evidence="15">Iron complex outermembrane recepter protein</fullName>
    </submittedName>
</protein>
<evidence type="ECO:0000256" key="3">
    <source>
        <dbReference type="ARBA" id="ARBA00022452"/>
    </source>
</evidence>
<dbReference type="InterPro" id="IPR036942">
    <property type="entry name" value="Beta-barrel_TonB_sf"/>
</dbReference>
<sequence length="613" mass="70589">MKKTIIYSLFLTFTAHVALAQDPFSTQLDELIIEKSRITTRSKSQNTIVLNDSLIENTTGTFTDFLQKNTTIYFKENGYGMVSSPAFRGTTAQQTGVLWNGIKVNSALLGQTDFNSTSFKEYDNIVVKPGGGSILYGSGAIGGTIHLNNTLTFNKAIENEIQLNYGSFNTQGIHYKISTGTEQFAVNAHFGYNKSDNDYEWLGKDRKNINGEFKNTSLGFEVAYKINSKNTIELYSATYNDDRHFALITPYQTKTKYQNNYYRNLLKWHYKTSDFLNTFYVAHIKEQYNYFDQLPTDSKSGGNAGTWYFKNESFYNVTNKLRLSGFLEYQKTTGEGENSSLPFSTQEIFALSVLGNYDLTNKSGFEIGLKNETAKDYENPFLFSAGFYFNSKNYQLKINSSKNYRIPTFNDLYWQPGGNLNLKPETSFQFDINNNFNYKILNINLSTYYTSIKNMIRWIPTNTGLWEANNVDEVYILGSELSLDIQKTWNNHTLGGRVNYAYTRSIDKKMEKQLTYTPLHKFTVQLNYRYKNFSVVPSFLYIGKIYTTTSNDEASAIDAYGVFDVDLRHYFKFKDVPFTINFKIKNIANTAYTNMPQRMMPGRNYHIQIIKKF</sequence>
<keyword evidence="2 10" id="KW-0813">Transport</keyword>
<dbReference type="InterPro" id="IPR037066">
    <property type="entry name" value="Plug_dom_sf"/>
</dbReference>
<dbReference type="Pfam" id="PF07715">
    <property type="entry name" value="Plug"/>
    <property type="match status" value="1"/>
</dbReference>
<evidence type="ECO:0000256" key="8">
    <source>
        <dbReference type="ARBA" id="ARBA00023170"/>
    </source>
</evidence>
<dbReference type="GO" id="GO:0015344">
    <property type="term" value="F:siderophore uptake transmembrane transporter activity"/>
    <property type="evidence" value="ECO:0007669"/>
    <property type="project" value="TreeGrafter"/>
</dbReference>
<evidence type="ECO:0000256" key="7">
    <source>
        <dbReference type="ARBA" id="ARBA00023136"/>
    </source>
</evidence>
<dbReference type="InterPro" id="IPR039426">
    <property type="entry name" value="TonB-dep_rcpt-like"/>
</dbReference>
<evidence type="ECO:0000259" key="13">
    <source>
        <dbReference type="Pfam" id="PF00593"/>
    </source>
</evidence>
<comment type="subcellular location">
    <subcellularLocation>
        <location evidence="1 10">Cell outer membrane</location>
        <topology evidence="1 10">Multi-pass membrane protein</topology>
    </subcellularLocation>
</comment>
<dbReference type="SUPFAM" id="SSF56935">
    <property type="entry name" value="Porins"/>
    <property type="match status" value="1"/>
</dbReference>
<dbReference type="AlphaFoldDB" id="A0A1H6M777"/>
<evidence type="ECO:0000256" key="1">
    <source>
        <dbReference type="ARBA" id="ARBA00004571"/>
    </source>
</evidence>
<dbReference type="STRING" id="1159016.SAMN02927937_02208"/>
<dbReference type="GO" id="GO:0044718">
    <property type="term" value="P:siderophore transmembrane transport"/>
    <property type="evidence" value="ECO:0007669"/>
    <property type="project" value="TreeGrafter"/>
</dbReference>
<evidence type="ECO:0000259" key="14">
    <source>
        <dbReference type="Pfam" id="PF07715"/>
    </source>
</evidence>
<keyword evidence="16" id="KW-1185">Reference proteome</keyword>
<dbReference type="Gene3D" id="2.170.130.10">
    <property type="entry name" value="TonB-dependent receptor, plug domain"/>
    <property type="match status" value="1"/>
</dbReference>
<keyword evidence="8" id="KW-0675">Receptor</keyword>
<evidence type="ECO:0000256" key="10">
    <source>
        <dbReference type="PROSITE-ProRule" id="PRU01360"/>
    </source>
</evidence>
<dbReference type="Proteomes" id="UP000199634">
    <property type="component" value="Unassembled WGS sequence"/>
</dbReference>
<comment type="similarity">
    <text evidence="10 11">Belongs to the TonB-dependent receptor family.</text>
</comment>
<evidence type="ECO:0000313" key="16">
    <source>
        <dbReference type="Proteomes" id="UP000199634"/>
    </source>
</evidence>